<name>A0A4S4M690_9AGAM</name>
<dbReference type="OrthoDB" id="10464807at2759"/>
<feature type="region of interest" description="Disordered" evidence="1">
    <location>
        <begin position="1"/>
        <end position="77"/>
    </location>
</feature>
<keyword evidence="3" id="KW-1185">Reference proteome</keyword>
<organism evidence="2 3">
    <name type="scientific">Bondarzewia mesenterica</name>
    <dbReference type="NCBI Taxonomy" id="1095465"/>
    <lineage>
        <taxon>Eukaryota</taxon>
        <taxon>Fungi</taxon>
        <taxon>Dikarya</taxon>
        <taxon>Basidiomycota</taxon>
        <taxon>Agaricomycotina</taxon>
        <taxon>Agaricomycetes</taxon>
        <taxon>Russulales</taxon>
        <taxon>Bondarzewiaceae</taxon>
        <taxon>Bondarzewia</taxon>
    </lineage>
</organism>
<feature type="compositionally biased region" description="Polar residues" evidence="1">
    <location>
        <begin position="52"/>
        <end position="65"/>
    </location>
</feature>
<protein>
    <recommendedName>
        <fullName evidence="4">Isochorismatase-like domain-containing protein</fullName>
    </recommendedName>
</protein>
<comment type="caution">
    <text evidence="2">The sequence shown here is derived from an EMBL/GenBank/DDBJ whole genome shotgun (WGS) entry which is preliminary data.</text>
</comment>
<evidence type="ECO:0000313" key="2">
    <source>
        <dbReference type="EMBL" id="THH20752.1"/>
    </source>
</evidence>
<dbReference type="Proteomes" id="UP000310158">
    <property type="component" value="Unassembled WGS sequence"/>
</dbReference>
<dbReference type="EMBL" id="SGPL01000015">
    <property type="protein sequence ID" value="THH20752.1"/>
    <property type="molecule type" value="Genomic_DNA"/>
</dbReference>
<dbReference type="AlphaFoldDB" id="A0A4S4M690"/>
<accession>A0A4S4M690</accession>
<sequence>MYHHNAGPPRRGSCCPPQLNHPSTPGGPIQPPFSNGPASTRGWETHPGPSSAPHNTAGCSHQGSYTGPPPSYEPLQTYNSEPQTTQAMIHTAAKNFVKNQRVRVCLTANVCVAGIILSALQFCQQLFGLGYVVEYIAPDTNMPTTGQFPPTALRP</sequence>
<reference evidence="2 3" key="1">
    <citation type="submission" date="2019-02" db="EMBL/GenBank/DDBJ databases">
        <title>Genome sequencing of the rare red list fungi Bondarzewia mesenterica.</title>
        <authorList>
            <person name="Buettner E."/>
            <person name="Kellner H."/>
        </authorList>
    </citation>
    <scope>NUCLEOTIDE SEQUENCE [LARGE SCALE GENOMIC DNA]</scope>
    <source>
        <strain evidence="2 3">DSM 108281</strain>
    </source>
</reference>
<evidence type="ECO:0000256" key="1">
    <source>
        <dbReference type="SAM" id="MobiDB-lite"/>
    </source>
</evidence>
<evidence type="ECO:0000313" key="3">
    <source>
        <dbReference type="Proteomes" id="UP000310158"/>
    </source>
</evidence>
<evidence type="ECO:0008006" key="4">
    <source>
        <dbReference type="Google" id="ProtNLM"/>
    </source>
</evidence>
<gene>
    <name evidence="2" type="ORF">EW146_g658</name>
</gene>
<proteinExistence type="predicted"/>